<protein>
    <recommendedName>
        <fullName evidence="1">L-asparaginase N-terminal domain-containing protein</fullName>
    </recommendedName>
</protein>
<proteinExistence type="predicted"/>
<dbReference type="AlphaFoldDB" id="A0A1S8D341"/>
<dbReference type="EMBL" id="LLWF02000068">
    <property type="protein sequence ID" value="ONH82164.1"/>
    <property type="molecule type" value="Genomic_DNA"/>
</dbReference>
<dbReference type="SUPFAM" id="SSF53774">
    <property type="entry name" value="Glutaminase/Asparaginase"/>
    <property type="match status" value="1"/>
</dbReference>
<dbReference type="PROSITE" id="PS51732">
    <property type="entry name" value="ASN_GLN_ASE_3"/>
    <property type="match status" value="1"/>
</dbReference>
<comment type="caution">
    <text evidence="2">The sequence shown here is derived from an EMBL/GenBank/DDBJ whole genome shotgun (WGS) entry which is preliminary data.</text>
</comment>
<dbReference type="GO" id="GO:0004067">
    <property type="term" value="F:asparaginase activity"/>
    <property type="evidence" value="ECO:0007669"/>
    <property type="project" value="UniProtKB-UniRule"/>
</dbReference>
<name>A0A1S8D341_9PROT</name>
<dbReference type="PIRSF" id="PIRSF500176">
    <property type="entry name" value="L_ASNase"/>
    <property type="match status" value="1"/>
</dbReference>
<accession>A0A1S8D341</accession>
<organism evidence="2 3">
    <name type="scientific">Roseomonas mucosa</name>
    <dbReference type="NCBI Taxonomy" id="207340"/>
    <lineage>
        <taxon>Bacteria</taxon>
        <taxon>Pseudomonadati</taxon>
        <taxon>Pseudomonadota</taxon>
        <taxon>Alphaproteobacteria</taxon>
        <taxon>Acetobacterales</taxon>
        <taxon>Roseomonadaceae</taxon>
        <taxon>Roseomonas</taxon>
    </lineage>
</organism>
<dbReference type="Pfam" id="PF00710">
    <property type="entry name" value="Asparaginase"/>
    <property type="match status" value="1"/>
</dbReference>
<sequence>MFRPSRGWRKSRPVRPCACPAPSPEDLLTVTRVIEAGFQVGFDGAVIIQGADTIEESAFLLDVPVTGDKPVVMRTCPALSRWRLRRRPVGSAPWPC</sequence>
<dbReference type="InterPro" id="IPR036152">
    <property type="entry name" value="Asp/glu_Ase-like_sf"/>
</dbReference>
<evidence type="ECO:0000259" key="1">
    <source>
        <dbReference type="Pfam" id="PF00710"/>
    </source>
</evidence>
<dbReference type="PIRSF" id="PIRSF001220">
    <property type="entry name" value="L-ASNase_gatD"/>
    <property type="match status" value="1"/>
</dbReference>
<evidence type="ECO:0000313" key="3">
    <source>
        <dbReference type="Proteomes" id="UP000054844"/>
    </source>
</evidence>
<dbReference type="InterPro" id="IPR027474">
    <property type="entry name" value="L-asparaginase_N"/>
</dbReference>
<dbReference type="Gene3D" id="3.40.50.1170">
    <property type="entry name" value="L-asparaginase, N-terminal domain"/>
    <property type="match status" value="1"/>
</dbReference>
<dbReference type="Proteomes" id="UP000054844">
    <property type="component" value="Unassembled WGS sequence"/>
</dbReference>
<reference evidence="2" key="1">
    <citation type="submission" date="2016-12" db="EMBL/GenBank/DDBJ databases">
        <title>Draft genome sequence of Roseomonas mucosa strain AU37, isolated from a peripheral intravenous catheter.</title>
        <authorList>
            <person name="Choudhury M.A."/>
            <person name="Sidjabat H.E."/>
            <person name="Wailan A.M."/>
            <person name="Zhang L."/>
            <person name="Marsh N.M."/>
            <person name="Rickard C.M."/>
            <person name="Davies M."/>
            <person name="Mcmillan D.J."/>
        </authorList>
    </citation>
    <scope>NUCLEOTIDE SEQUENCE [LARGE SCALE GENOMIC DNA]</scope>
    <source>
        <strain evidence="2">AU37</strain>
    </source>
</reference>
<feature type="domain" description="L-asparaginase N-terminal" evidence="1">
    <location>
        <begin position="23"/>
        <end position="73"/>
    </location>
</feature>
<keyword evidence="3" id="KW-1185">Reference proteome</keyword>
<dbReference type="InterPro" id="IPR037152">
    <property type="entry name" value="L-asparaginase_N_sf"/>
</dbReference>
<gene>
    <name evidence="2" type="ORF">APZ41_016015</name>
</gene>
<dbReference type="STRING" id="207340.APZ41_016015"/>
<dbReference type="InterPro" id="IPR006034">
    <property type="entry name" value="Asparaginase/glutaminase-like"/>
</dbReference>
<evidence type="ECO:0000313" key="2">
    <source>
        <dbReference type="EMBL" id="ONH82164.1"/>
    </source>
</evidence>